<evidence type="ECO:0000256" key="3">
    <source>
        <dbReference type="ARBA" id="ARBA00023163"/>
    </source>
</evidence>
<comment type="caution">
    <text evidence="5">The sequence shown here is derived from an EMBL/GenBank/DDBJ whole genome shotgun (WGS) entry which is preliminary data.</text>
</comment>
<dbReference type="InterPro" id="IPR009057">
    <property type="entry name" value="Homeodomain-like_sf"/>
</dbReference>
<keyword evidence="2" id="KW-0238">DNA-binding</keyword>
<dbReference type="SUPFAM" id="SSF46689">
    <property type="entry name" value="Homeodomain-like"/>
    <property type="match status" value="1"/>
</dbReference>
<evidence type="ECO:0000313" key="5">
    <source>
        <dbReference type="EMBL" id="OPA80460.1"/>
    </source>
</evidence>
<dbReference type="Gene3D" id="1.10.10.60">
    <property type="entry name" value="Homeodomain-like"/>
    <property type="match status" value="2"/>
</dbReference>
<accession>A0A1T2XKR3</accession>
<dbReference type="AlphaFoldDB" id="A0A1T2XKR3"/>
<evidence type="ECO:0000256" key="1">
    <source>
        <dbReference type="ARBA" id="ARBA00023015"/>
    </source>
</evidence>
<dbReference type="GO" id="GO:0003700">
    <property type="term" value="F:DNA-binding transcription factor activity"/>
    <property type="evidence" value="ECO:0007669"/>
    <property type="project" value="InterPro"/>
</dbReference>
<proteinExistence type="predicted"/>
<dbReference type="SMART" id="SM00342">
    <property type="entry name" value="HTH_ARAC"/>
    <property type="match status" value="1"/>
</dbReference>
<dbReference type="InterPro" id="IPR018062">
    <property type="entry name" value="HTH_AraC-typ_CS"/>
</dbReference>
<dbReference type="PANTHER" id="PTHR43280:SF2">
    <property type="entry name" value="HTH-TYPE TRANSCRIPTIONAL REGULATOR EXSA"/>
    <property type="match status" value="1"/>
</dbReference>
<name>A0A1T2XKR3_9BACL</name>
<evidence type="ECO:0000313" key="6">
    <source>
        <dbReference type="Proteomes" id="UP000190188"/>
    </source>
</evidence>
<dbReference type="PROSITE" id="PS01124">
    <property type="entry name" value="HTH_ARAC_FAMILY_2"/>
    <property type="match status" value="1"/>
</dbReference>
<protein>
    <recommendedName>
        <fullName evidence="4">HTH araC/xylS-type domain-containing protein</fullName>
    </recommendedName>
</protein>
<sequence>MIEISHSKDTLNVLSVDFAKHNKPYDIRQRTRLPHYLIRLQTEGCAHVWNEDHYDRIEAGDLLLYKIDDVYELKIGFNNPYSNELLPKISSMDYFLMIQGTWVEDWWAAKDRNPVTPIRLDERLIMIWRQIIQEKRRIHDSMEEVLQYLTKAFFLMLDRLIDESNSSQAKSRYVPICNHMKYYIEQHATELFTLQQVADHASLSISRAGHLFKEVFGQTIMDYAIEVRISMACERIEYSKMTLEQIAELCGFQSYTYFHRTFKTRTGLSPSEYRDRTTHK</sequence>
<dbReference type="InterPro" id="IPR018060">
    <property type="entry name" value="HTH_AraC"/>
</dbReference>
<evidence type="ECO:0000256" key="2">
    <source>
        <dbReference type="ARBA" id="ARBA00023125"/>
    </source>
</evidence>
<keyword evidence="3" id="KW-0804">Transcription</keyword>
<reference evidence="5 6" key="1">
    <citation type="submission" date="2017-01" db="EMBL/GenBank/DDBJ databases">
        <title>Genome analysis of Paenibacillus selenitrireducens ES3-24.</title>
        <authorList>
            <person name="Xu D."/>
            <person name="Yao R."/>
            <person name="Zheng S."/>
        </authorList>
    </citation>
    <scope>NUCLEOTIDE SEQUENCE [LARGE SCALE GENOMIC DNA]</scope>
    <source>
        <strain evidence="5 6">ES3-24</strain>
    </source>
</reference>
<dbReference type="RefSeq" id="WP_078497809.1">
    <property type="nucleotide sequence ID" value="NZ_MSZX01000002.1"/>
</dbReference>
<dbReference type="OrthoDB" id="345364at2"/>
<evidence type="ECO:0000259" key="4">
    <source>
        <dbReference type="PROSITE" id="PS01124"/>
    </source>
</evidence>
<dbReference type="EMBL" id="MSZX01000002">
    <property type="protein sequence ID" value="OPA80460.1"/>
    <property type="molecule type" value="Genomic_DNA"/>
</dbReference>
<gene>
    <name evidence="5" type="ORF">BVG16_06945</name>
</gene>
<feature type="domain" description="HTH araC/xylS-type" evidence="4">
    <location>
        <begin position="178"/>
        <end position="276"/>
    </location>
</feature>
<dbReference type="Proteomes" id="UP000190188">
    <property type="component" value="Unassembled WGS sequence"/>
</dbReference>
<keyword evidence="6" id="KW-1185">Reference proteome</keyword>
<dbReference type="SUPFAM" id="SSF51215">
    <property type="entry name" value="Regulatory protein AraC"/>
    <property type="match status" value="1"/>
</dbReference>
<dbReference type="PROSITE" id="PS00041">
    <property type="entry name" value="HTH_ARAC_FAMILY_1"/>
    <property type="match status" value="1"/>
</dbReference>
<dbReference type="Pfam" id="PF12833">
    <property type="entry name" value="HTH_18"/>
    <property type="match status" value="1"/>
</dbReference>
<dbReference type="GO" id="GO:0043565">
    <property type="term" value="F:sequence-specific DNA binding"/>
    <property type="evidence" value="ECO:0007669"/>
    <property type="project" value="InterPro"/>
</dbReference>
<dbReference type="InterPro" id="IPR037923">
    <property type="entry name" value="HTH-like"/>
</dbReference>
<keyword evidence="1" id="KW-0805">Transcription regulation</keyword>
<dbReference type="STRING" id="1324314.BVG16_06945"/>
<dbReference type="PANTHER" id="PTHR43280">
    <property type="entry name" value="ARAC-FAMILY TRANSCRIPTIONAL REGULATOR"/>
    <property type="match status" value="1"/>
</dbReference>
<organism evidence="5 6">
    <name type="scientific">Paenibacillus selenitireducens</name>
    <dbReference type="NCBI Taxonomy" id="1324314"/>
    <lineage>
        <taxon>Bacteria</taxon>
        <taxon>Bacillati</taxon>
        <taxon>Bacillota</taxon>
        <taxon>Bacilli</taxon>
        <taxon>Bacillales</taxon>
        <taxon>Paenibacillaceae</taxon>
        <taxon>Paenibacillus</taxon>
    </lineage>
</organism>
<dbReference type="InterPro" id="IPR020449">
    <property type="entry name" value="Tscrpt_reg_AraC-type_HTH"/>
</dbReference>
<dbReference type="PRINTS" id="PR00032">
    <property type="entry name" value="HTHARAC"/>
</dbReference>